<organism evidence="1 2">
    <name type="scientific">Artemia franciscana</name>
    <name type="common">Brine shrimp</name>
    <name type="synonym">Artemia sanfranciscana</name>
    <dbReference type="NCBI Taxonomy" id="6661"/>
    <lineage>
        <taxon>Eukaryota</taxon>
        <taxon>Metazoa</taxon>
        <taxon>Ecdysozoa</taxon>
        <taxon>Arthropoda</taxon>
        <taxon>Crustacea</taxon>
        <taxon>Branchiopoda</taxon>
        <taxon>Anostraca</taxon>
        <taxon>Artemiidae</taxon>
        <taxon>Artemia</taxon>
    </lineage>
</organism>
<dbReference type="AlphaFoldDB" id="A0AA88HDJ3"/>
<protein>
    <submittedName>
        <fullName evidence="1">Uncharacterized protein</fullName>
    </submittedName>
</protein>
<gene>
    <name evidence="1" type="ORF">QYM36_018011</name>
</gene>
<name>A0AA88HDJ3_ARTSF</name>
<dbReference type="EMBL" id="JAVRJZ010000084">
    <property type="protein sequence ID" value="KAK2703576.1"/>
    <property type="molecule type" value="Genomic_DNA"/>
</dbReference>
<comment type="caution">
    <text evidence="1">The sequence shown here is derived from an EMBL/GenBank/DDBJ whole genome shotgun (WGS) entry which is preliminary data.</text>
</comment>
<dbReference type="Proteomes" id="UP001187531">
    <property type="component" value="Unassembled WGS sequence"/>
</dbReference>
<proteinExistence type="predicted"/>
<evidence type="ECO:0000313" key="2">
    <source>
        <dbReference type="Proteomes" id="UP001187531"/>
    </source>
</evidence>
<sequence length="161" mass="18701">MFYETATIQLRMNPRKPWIDQELLAMINLRNGMYSDYLRFSGDERREHFIDQRNKTNSSKRKKVKAFYMTKIKEKAGDPKGTWDIINGIIKGERKPQEYSLEVNGKVINDLEEVSENFANHFAAVGERIYAEISSDTSVPTQTYVEDRGDGHEMIIEPCSE</sequence>
<evidence type="ECO:0000313" key="1">
    <source>
        <dbReference type="EMBL" id="KAK2703576.1"/>
    </source>
</evidence>
<keyword evidence="2" id="KW-1185">Reference proteome</keyword>
<reference evidence="1" key="1">
    <citation type="submission" date="2023-07" db="EMBL/GenBank/DDBJ databases">
        <title>Chromosome-level genome assembly of Artemia franciscana.</title>
        <authorList>
            <person name="Jo E."/>
        </authorList>
    </citation>
    <scope>NUCLEOTIDE SEQUENCE</scope>
    <source>
        <tissue evidence="1">Whole body</tissue>
    </source>
</reference>
<accession>A0AA88HDJ3</accession>